<accession>T1FFA9</accession>
<dbReference type="EMBL" id="KB097558">
    <property type="protein sequence ID" value="ESN94876.1"/>
    <property type="molecule type" value="Genomic_DNA"/>
</dbReference>
<keyword evidence="5" id="KW-1185">Reference proteome</keyword>
<dbReference type="Proteomes" id="UP000015101">
    <property type="component" value="Unassembled WGS sequence"/>
</dbReference>
<dbReference type="EnsemblMetazoa" id="HelroT179976">
    <property type="protein sequence ID" value="HelroP179976"/>
    <property type="gene ID" value="HelroG179976"/>
</dbReference>
<reference evidence="3 5" key="2">
    <citation type="journal article" date="2013" name="Nature">
        <title>Insights into bilaterian evolution from three spiralian genomes.</title>
        <authorList>
            <person name="Simakov O."/>
            <person name="Marletaz F."/>
            <person name="Cho S.J."/>
            <person name="Edsinger-Gonzales E."/>
            <person name="Havlak P."/>
            <person name="Hellsten U."/>
            <person name="Kuo D.H."/>
            <person name="Larsson T."/>
            <person name="Lv J."/>
            <person name="Arendt D."/>
            <person name="Savage R."/>
            <person name="Osoegawa K."/>
            <person name="de Jong P."/>
            <person name="Grimwood J."/>
            <person name="Chapman J.A."/>
            <person name="Shapiro H."/>
            <person name="Aerts A."/>
            <person name="Otillar R.P."/>
            <person name="Terry A.Y."/>
            <person name="Boore J.L."/>
            <person name="Grigoriev I.V."/>
            <person name="Lindberg D.R."/>
            <person name="Seaver E.C."/>
            <person name="Weisblat D.A."/>
            <person name="Putnam N.H."/>
            <person name="Rokhsar D.S."/>
        </authorList>
    </citation>
    <scope>NUCLEOTIDE SEQUENCE</scope>
</reference>
<evidence type="ECO:0000313" key="4">
    <source>
        <dbReference type="EnsemblMetazoa" id="HelroP179976"/>
    </source>
</evidence>
<dbReference type="CTD" id="20207508"/>
<dbReference type="STRING" id="6412.T1FFA9"/>
<name>T1FFA9_HELRO</name>
<evidence type="ECO:0000313" key="5">
    <source>
        <dbReference type="Proteomes" id="UP000015101"/>
    </source>
</evidence>
<feature type="transmembrane region" description="Helical" evidence="2">
    <location>
        <begin position="63"/>
        <end position="84"/>
    </location>
</feature>
<reference evidence="4" key="3">
    <citation type="submission" date="2015-06" db="UniProtKB">
        <authorList>
            <consortium name="EnsemblMetazoa"/>
        </authorList>
    </citation>
    <scope>IDENTIFICATION</scope>
</reference>
<organism evidence="4 5">
    <name type="scientific">Helobdella robusta</name>
    <name type="common">Californian leech</name>
    <dbReference type="NCBI Taxonomy" id="6412"/>
    <lineage>
        <taxon>Eukaryota</taxon>
        <taxon>Metazoa</taxon>
        <taxon>Spiralia</taxon>
        <taxon>Lophotrochozoa</taxon>
        <taxon>Annelida</taxon>
        <taxon>Clitellata</taxon>
        <taxon>Hirudinea</taxon>
        <taxon>Rhynchobdellida</taxon>
        <taxon>Glossiphoniidae</taxon>
        <taxon>Helobdella</taxon>
    </lineage>
</organism>
<proteinExistence type="predicted"/>
<gene>
    <name evidence="4" type="primary">20207508</name>
    <name evidence="3" type="ORF">HELRODRAFT_179976</name>
</gene>
<dbReference type="HOGENOM" id="CLU_1827411_0_0_1"/>
<keyword evidence="2" id="KW-0812">Transmembrane</keyword>
<dbReference type="InParanoid" id="T1FFA9"/>
<keyword evidence="2" id="KW-1133">Transmembrane helix</keyword>
<feature type="region of interest" description="Disordered" evidence="1">
    <location>
        <begin position="1"/>
        <end position="42"/>
    </location>
</feature>
<keyword evidence="2" id="KW-0472">Membrane</keyword>
<dbReference type="RefSeq" id="XP_009027004.1">
    <property type="nucleotide sequence ID" value="XM_009028756.1"/>
</dbReference>
<feature type="compositionally biased region" description="Polar residues" evidence="1">
    <location>
        <begin position="1"/>
        <end position="11"/>
    </location>
</feature>
<dbReference type="EMBL" id="AMQM01007060">
    <property type="status" value="NOT_ANNOTATED_CDS"/>
    <property type="molecule type" value="Genomic_DNA"/>
</dbReference>
<dbReference type="GeneID" id="20207508"/>
<dbReference type="AlphaFoldDB" id="T1FFA9"/>
<evidence type="ECO:0000256" key="2">
    <source>
        <dbReference type="SAM" id="Phobius"/>
    </source>
</evidence>
<dbReference type="KEGG" id="hro:HELRODRAFT_179976"/>
<protein>
    <submittedName>
        <fullName evidence="3 4">Uncharacterized protein</fullName>
    </submittedName>
</protein>
<reference evidence="5" key="1">
    <citation type="submission" date="2012-12" db="EMBL/GenBank/DDBJ databases">
        <authorList>
            <person name="Hellsten U."/>
            <person name="Grimwood J."/>
            <person name="Chapman J.A."/>
            <person name="Shapiro H."/>
            <person name="Aerts A."/>
            <person name="Otillar R.P."/>
            <person name="Terry A.Y."/>
            <person name="Boore J.L."/>
            <person name="Simakov O."/>
            <person name="Marletaz F."/>
            <person name="Cho S.-J."/>
            <person name="Edsinger-Gonzales E."/>
            <person name="Havlak P."/>
            <person name="Kuo D.-H."/>
            <person name="Larsson T."/>
            <person name="Lv J."/>
            <person name="Arendt D."/>
            <person name="Savage R."/>
            <person name="Osoegawa K."/>
            <person name="de Jong P."/>
            <person name="Lindberg D.R."/>
            <person name="Seaver E.C."/>
            <person name="Weisblat D.A."/>
            <person name="Putnam N.H."/>
            <person name="Grigoriev I.V."/>
            <person name="Rokhsar D.S."/>
        </authorList>
    </citation>
    <scope>NUCLEOTIDE SEQUENCE</scope>
</reference>
<sequence length="141" mass="16436">MKGKFTLNQSKLDAGMRKRPQKGDDKVERATANWSPQKTDDWDPDLPYGGKIYLARKKKPDSWTIIIAEITLVIAALGLAYYSYYYFDHFHYHVTKGYAKLGFPEAQHALGNKYYHGEVMALKRTNTKQWNIISKRYRTLI</sequence>
<dbReference type="OrthoDB" id="2384430at2759"/>
<evidence type="ECO:0000256" key="1">
    <source>
        <dbReference type="SAM" id="MobiDB-lite"/>
    </source>
</evidence>
<evidence type="ECO:0000313" key="3">
    <source>
        <dbReference type="EMBL" id="ESN94876.1"/>
    </source>
</evidence>